<dbReference type="Ensembl" id="ENSMUST00000209264.2">
    <property type="protein sequence ID" value="ENSMUSP00000147441.2"/>
    <property type="gene ID" value="ENSMUSG00000005142.11"/>
</dbReference>
<dbReference type="ExpressionAtlas" id="A0A1B0GRA4">
    <property type="expression patterns" value="baseline and differential"/>
</dbReference>
<dbReference type="Proteomes" id="UP000000589">
    <property type="component" value="Chromosome 8"/>
</dbReference>
<proteinExistence type="predicted"/>
<accession>A0A1B0GRA4</accession>
<reference evidence="1 3" key="1">
    <citation type="journal article" date="2009" name="PLoS Biol.">
        <title>Lineage-specific biology revealed by a finished genome assembly of the mouse.</title>
        <authorList>
            <consortium name="Mouse Genome Sequencing Consortium"/>
            <person name="Church D.M."/>
            <person name="Goodstadt L."/>
            <person name="Hillier L.W."/>
            <person name="Zody M.C."/>
            <person name="Goldstein S."/>
            <person name="She X."/>
            <person name="Bult C.J."/>
            <person name="Agarwala R."/>
            <person name="Cherry J.L."/>
            <person name="DiCuccio M."/>
            <person name="Hlavina W."/>
            <person name="Kapustin Y."/>
            <person name="Meric P."/>
            <person name="Maglott D."/>
            <person name="Birtle Z."/>
            <person name="Marques A.C."/>
            <person name="Graves T."/>
            <person name="Zhou S."/>
            <person name="Teague B."/>
            <person name="Potamousis K."/>
            <person name="Churas C."/>
            <person name="Place M."/>
            <person name="Herschleb J."/>
            <person name="Runnheim R."/>
            <person name="Forrest D."/>
            <person name="Amos-Landgraf J."/>
            <person name="Schwartz D.C."/>
            <person name="Cheng Z."/>
            <person name="Lindblad-Toh K."/>
            <person name="Eichler E.E."/>
            <person name="Ponting C.P."/>
        </authorList>
    </citation>
    <scope>NUCLEOTIDE SEQUENCE [LARGE SCALE GENOMIC DNA]</scope>
    <source>
        <strain evidence="1 3">C57BL/6J</strain>
    </source>
</reference>
<reference evidence="1" key="3">
    <citation type="submission" date="2025-08" db="UniProtKB">
        <authorList>
            <consortium name="Ensembl"/>
        </authorList>
    </citation>
    <scope>IDENTIFICATION</scope>
    <source>
        <strain evidence="1">C57BL/6J</strain>
    </source>
</reference>
<dbReference type="VEuPathDB" id="HostDB:ENSMUSG00000005142"/>
<dbReference type="AlphaFoldDB" id="A0A1B0GRA4"/>
<keyword evidence="3" id="KW-1185">Reference proteome</keyword>
<evidence type="ECO:0000313" key="2">
    <source>
        <dbReference type="MGI" id="MGI:107286"/>
    </source>
</evidence>
<protein>
    <submittedName>
        <fullName evidence="1">Mannosidase 2, alpha B1</fullName>
    </submittedName>
</protein>
<evidence type="ECO:0000313" key="1">
    <source>
        <dbReference type="Ensembl" id="ENSMUSP00000147441.2"/>
    </source>
</evidence>
<name>A0A1B0GRA4_MOUSE</name>
<evidence type="ECO:0000313" key="3">
    <source>
        <dbReference type="Proteomes" id="UP000000589"/>
    </source>
</evidence>
<dbReference type="MGI" id="MGI:107286">
    <property type="gene designation" value="Man2b1"/>
</dbReference>
<organism evidence="1 3">
    <name type="scientific">Mus musculus</name>
    <name type="common">Mouse</name>
    <dbReference type="NCBI Taxonomy" id="10090"/>
    <lineage>
        <taxon>Eukaryota</taxon>
        <taxon>Metazoa</taxon>
        <taxon>Chordata</taxon>
        <taxon>Craniata</taxon>
        <taxon>Vertebrata</taxon>
        <taxon>Euteleostomi</taxon>
        <taxon>Mammalia</taxon>
        <taxon>Eutheria</taxon>
        <taxon>Euarchontoglires</taxon>
        <taxon>Glires</taxon>
        <taxon>Rodentia</taxon>
        <taxon>Myomorpha</taxon>
        <taxon>Muroidea</taxon>
        <taxon>Muridae</taxon>
        <taxon>Murinae</taxon>
        <taxon>Mus</taxon>
        <taxon>Mus</taxon>
    </lineage>
</organism>
<dbReference type="AGR" id="MGI:107286"/>
<reference evidence="1" key="4">
    <citation type="submission" date="2025-09" db="UniProtKB">
        <authorList>
            <consortium name="Ensembl"/>
        </authorList>
    </citation>
    <scope>IDENTIFICATION</scope>
    <source>
        <strain evidence="1">C57BL/6J</strain>
    </source>
</reference>
<dbReference type="Bgee" id="ENSMUSG00000005142">
    <property type="expression patterns" value="Expressed in stroma of bone marrow and 275 other cell types or tissues"/>
</dbReference>
<reference evidence="1 3" key="2">
    <citation type="journal article" date="2011" name="PLoS Biol.">
        <title>Modernizing reference genome assemblies.</title>
        <authorList>
            <person name="Church D.M."/>
            <person name="Schneider V.A."/>
            <person name="Graves T."/>
            <person name="Auger K."/>
            <person name="Cunningham F."/>
            <person name="Bouk N."/>
            <person name="Chen H.C."/>
            <person name="Agarwala R."/>
            <person name="McLaren W.M."/>
            <person name="Ritchie G.R."/>
            <person name="Albracht D."/>
            <person name="Kremitzki M."/>
            <person name="Rock S."/>
            <person name="Kotkiewicz H."/>
            <person name="Kremitzki C."/>
            <person name="Wollam A."/>
            <person name="Trani L."/>
            <person name="Fulton L."/>
            <person name="Fulton R."/>
            <person name="Matthews L."/>
            <person name="Whitehead S."/>
            <person name="Chow W."/>
            <person name="Torrance J."/>
            <person name="Dunn M."/>
            <person name="Harden G."/>
            <person name="Threadgold G."/>
            <person name="Wood J."/>
            <person name="Collins J."/>
            <person name="Heath P."/>
            <person name="Griffiths G."/>
            <person name="Pelan S."/>
            <person name="Grafham D."/>
            <person name="Eichler E.E."/>
            <person name="Weinstock G."/>
            <person name="Mardis E.R."/>
            <person name="Wilson R.K."/>
            <person name="Howe K."/>
            <person name="Flicek P."/>
            <person name="Hubbard T."/>
        </authorList>
    </citation>
    <scope>NUCLEOTIDE SEQUENCE [LARGE SCALE GENOMIC DNA]</scope>
    <source>
        <strain evidence="1 3">C57BL/6J</strain>
    </source>
</reference>
<gene>
    <name evidence="1 2" type="primary">Man2b1</name>
</gene>
<sequence length="47" mass="4869">MGTGPLTSGVRAGGGNTGWLWMSSCNLDMSPNEARHAQCAPAASYTR</sequence>
<dbReference type="GeneTree" id="ENSGT01030000234638"/>